<protein>
    <submittedName>
        <fullName evidence="1">Uncharacterized protein</fullName>
    </submittedName>
</protein>
<evidence type="ECO:0000313" key="2">
    <source>
        <dbReference type="Proteomes" id="UP000501690"/>
    </source>
</evidence>
<proteinExistence type="predicted"/>
<keyword evidence="2" id="KW-1185">Reference proteome</keyword>
<dbReference type="EMBL" id="CP039346">
    <property type="protein sequence ID" value="QCD80598.1"/>
    <property type="molecule type" value="Genomic_DNA"/>
</dbReference>
<organism evidence="1 2">
    <name type="scientific">Vigna unguiculata</name>
    <name type="common">Cowpea</name>
    <dbReference type="NCBI Taxonomy" id="3917"/>
    <lineage>
        <taxon>Eukaryota</taxon>
        <taxon>Viridiplantae</taxon>
        <taxon>Streptophyta</taxon>
        <taxon>Embryophyta</taxon>
        <taxon>Tracheophyta</taxon>
        <taxon>Spermatophyta</taxon>
        <taxon>Magnoliopsida</taxon>
        <taxon>eudicotyledons</taxon>
        <taxon>Gunneridae</taxon>
        <taxon>Pentapetalae</taxon>
        <taxon>rosids</taxon>
        <taxon>fabids</taxon>
        <taxon>Fabales</taxon>
        <taxon>Fabaceae</taxon>
        <taxon>Papilionoideae</taxon>
        <taxon>50 kb inversion clade</taxon>
        <taxon>NPAAA clade</taxon>
        <taxon>indigoferoid/millettioid clade</taxon>
        <taxon>Phaseoleae</taxon>
        <taxon>Vigna</taxon>
    </lineage>
</organism>
<dbReference type="AlphaFoldDB" id="A0A4D6KSE6"/>
<reference evidence="1 2" key="1">
    <citation type="submission" date="2019-04" db="EMBL/GenBank/DDBJ databases">
        <title>An improved genome assembly and genetic linkage map for asparagus bean, Vigna unguiculata ssp. sesquipedialis.</title>
        <authorList>
            <person name="Xia Q."/>
            <person name="Zhang R."/>
            <person name="Dong Y."/>
        </authorList>
    </citation>
    <scope>NUCLEOTIDE SEQUENCE [LARGE SCALE GENOMIC DNA]</scope>
    <source>
        <tissue evidence="1">Leaf</tissue>
    </source>
</reference>
<sequence length="81" mass="8651">MELQIPIHTVLQMPSLLQAVAADTILAAAQSMALIGYLLSNITNPVSPNLIPTCGSNLLKLPLRAIFFLVRSVEQTIGVPV</sequence>
<gene>
    <name evidence="1" type="ORF">DEO72_LG2g920</name>
</gene>
<accession>A0A4D6KSE6</accession>
<evidence type="ECO:0000313" key="1">
    <source>
        <dbReference type="EMBL" id="QCD80598.1"/>
    </source>
</evidence>
<dbReference type="Proteomes" id="UP000501690">
    <property type="component" value="Linkage Group LG2"/>
</dbReference>
<name>A0A4D6KSE6_VIGUN</name>